<dbReference type="AlphaFoldDB" id="A0A0F9TEE3"/>
<evidence type="ECO:0000313" key="1">
    <source>
        <dbReference type="EMBL" id="KKN77594.1"/>
    </source>
</evidence>
<protein>
    <submittedName>
        <fullName evidence="1">Uncharacterized protein</fullName>
    </submittedName>
</protein>
<gene>
    <name evidence="1" type="ORF">LCGC14_0358690</name>
</gene>
<comment type="caution">
    <text evidence="1">The sequence shown here is derived from an EMBL/GenBank/DDBJ whole genome shotgun (WGS) entry which is preliminary data.</text>
</comment>
<dbReference type="EMBL" id="LAZR01000276">
    <property type="protein sequence ID" value="KKN77594.1"/>
    <property type="molecule type" value="Genomic_DNA"/>
</dbReference>
<sequence length="71" mass="7953">MTKVEKWIAKGKKNCNRGLHWWILDYGDVYLCPVCGKTISEKELTLDGGVLPPFNAYLVSAVRVEIAEEVG</sequence>
<organism evidence="1">
    <name type="scientific">marine sediment metagenome</name>
    <dbReference type="NCBI Taxonomy" id="412755"/>
    <lineage>
        <taxon>unclassified sequences</taxon>
        <taxon>metagenomes</taxon>
        <taxon>ecological metagenomes</taxon>
    </lineage>
</organism>
<proteinExistence type="predicted"/>
<reference evidence="1" key="1">
    <citation type="journal article" date="2015" name="Nature">
        <title>Complex archaea that bridge the gap between prokaryotes and eukaryotes.</title>
        <authorList>
            <person name="Spang A."/>
            <person name="Saw J.H."/>
            <person name="Jorgensen S.L."/>
            <person name="Zaremba-Niedzwiedzka K."/>
            <person name="Martijn J."/>
            <person name="Lind A.E."/>
            <person name="van Eijk R."/>
            <person name="Schleper C."/>
            <person name="Guy L."/>
            <person name="Ettema T.J."/>
        </authorList>
    </citation>
    <scope>NUCLEOTIDE SEQUENCE</scope>
</reference>
<accession>A0A0F9TEE3</accession>
<name>A0A0F9TEE3_9ZZZZ</name>